<evidence type="ECO:0000313" key="10">
    <source>
        <dbReference type="Proteomes" id="UP000245956"/>
    </source>
</evidence>
<dbReference type="Pfam" id="PF13374">
    <property type="entry name" value="TPR_10"/>
    <property type="match status" value="1"/>
</dbReference>
<evidence type="ECO:0000256" key="3">
    <source>
        <dbReference type="ARBA" id="ARBA00004370"/>
    </source>
</evidence>
<keyword evidence="6" id="KW-0472">Membrane</keyword>
<keyword evidence="7" id="KW-0802">TPR repeat</keyword>
<feature type="domain" description="Orc1-like AAA ATPase" evidence="8">
    <location>
        <begin position="364"/>
        <end position="517"/>
    </location>
</feature>
<sequence>MPSAPRGCQVVGESGQGLIDIVYVHGIRGDPQKTWTARGVPPKRASRFSLFRNRQETTTPEAQNDAAGRDVFWPRDLLLNQLNNVRVVTFGYDADVSSFLSKTSDRSIFSIAQDLVTRLEMLRESTDKTGPIIFVAHSLGGIVVKDALKFSQDQLDFQNHLYSIFNCTYGVIFLGTPHRGSELASVGKIAARIAGLGLAESDHKLLTALELGSTELERIADSFSRMLPKQSKGMNVYSFFEALPLTGLSLAGKVVEDYSAIIGDACEGKATLQRDHMGLSRFSSLDDPDYQLVFGVIRRWVRQALEWDKAVKADGGRHADAVHMQHKSVEQTRSVPLNRDAPEPVTLASGTALSMDLPEASARQFCGRSQELAQIREAFEIERTHGRHLRIVCLFGLGGVGKTQLALRYLQENRHLYKVVFWINSSSERQILDRFRQMAQSLIDWTAQHHGADVNFRRIALDFGLSQVVSPTTGEIAPASNEKIVVNAVHSWLGREGNSGWIMVFDNADDLDGVDLSSYLPNTAAGDVLLTSRRPEIGQMGLGIEVKCLGPSDARGALMNYAQMDLADATLHPDCDKLVEMLGRLPLALAQAGSYIATAKMSTKDYIARYRLQREYLLQQKPPMALWKYGKTVFTTWEMSFQAILQTQPLAAKLLLICSYLQPDDIWFAIFRLGLDPTGSRADTWKSLWTATSSPRGRLRNLLLTVRAKSKANEETSKFETIPWLKALCGENEFEAAVTILFSYSIVSFNATRDGMSMHTLVHEWCRYRASADETGLLRDFLLIAGRVFDKTLNEWVNMEWDTTVRLTRHVPSTVAAVRQLGSLTGRPDLATIDVCHALEAIGDASGLVFTQFVPSEDTLFVYKQLYDACNLALKPGHQLCLVAMGSYSLWLEKLGRYDEAVPLAKARLDLYIKSLGLKHPDTLSAMNDLGKCLKMSGDQFSAEPILRKAVLLRGDSSSAAAPMINLAMVLVDKGEFTEAKGLLEAALGMVNSSGNLVLQLECTGCLAWVASDMGEQRLALSYLEHAVSLAEQQFGPDSPAALEWSGQQYYHLVDSVALSSAEDILAAEQGIKALIERLGTTETRSVNKVKMMLRLGDLYYRTGSFDKGIGIVREALNEVEATENAQSMAQKEDALISLGRIYWDSGHLREAVACYDRCIGLAASSKSDNAQLAELNKAVALRDAGNLTAAEESLMRCAKPGDHSSLDRTNVASLYTLQGRTAEAKGVYETTLAAMKNARMESRAEYLLTLHSQAMLFEKLGEDGKALGNLLVALEGKQALLGMCSTATMKTAIALRRLLVKAGQLDEARALTETMSPYHDYA</sequence>
<accession>A0A2U3EM91</accession>
<evidence type="ECO:0000256" key="5">
    <source>
        <dbReference type="ARBA" id="ARBA00023128"/>
    </source>
</evidence>
<evidence type="ECO:0000256" key="7">
    <source>
        <dbReference type="PROSITE-ProRule" id="PRU00339"/>
    </source>
</evidence>
<dbReference type="Pfam" id="PF13181">
    <property type="entry name" value="TPR_8"/>
    <property type="match status" value="1"/>
</dbReference>
<dbReference type="Pfam" id="PF13424">
    <property type="entry name" value="TPR_12"/>
    <property type="match status" value="1"/>
</dbReference>
<dbReference type="PANTHER" id="PTHR48182">
    <property type="entry name" value="PROTEIN SERAC1"/>
    <property type="match status" value="1"/>
</dbReference>
<keyword evidence="5" id="KW-0496">Mitochondrion</keyword>
<dbReference type="GO" id="GO:0005739">
    <property type="term" value="C:mitochondrion"/>
    <property type="evidence" value="ECO:0007669"/>
    <property type="project" value="UniProtKB-SubCell"/>
</dbReference>
<dbReference type="InterPro" id="IPR027417">
    <property type="entry name" value="P-loop_NTPase"/>
</dbReference>
<evidence type="ECO:0000256" key="4">
    <source>
        <dbReference type="ARBA" id="ARBA00022824"/>
    </source>
</evidence>
<evidence type="ECO:0000256" key="1">
    <source>
        <dbReference type="ARBA" id="ARBA00004173"/>
    </source>
</evidence>
<dbReference type="InterPro" id="IPR011990">
    <property type="entry name" value="TPR-like_helical_dom_sf"/>
</dbReference>
<dbReference type="InterPro" id="IPR052374">
    <property type="entry name" value="SERAC1"/>
</dbReference>
<gene>
    <name evidence="9" type="ORF">PCL_06296</name>
</gene>
<protein>
    <submittedName>
        <fullName evidence="9">Tetratricopeptide repeat domain protein</fullName>
    </submittedName>
</protein>
<dbReference type="SUPFAM" id="SSF52540">
    <property type="entry name" value="P-loop containing nucleoside triphosphate hydrolases"/>
    <property type="match status" value="1"/>
</dbReference>
<dbReference type="Gene3D" id="3.40.50.300">
    <property type="entry name" value="P-loop containing nucleotide triphosphate hydrolases"/>
    <property type="match status" value="1"/>
</dbReference>
<dbReference type="GO" id="GO:0016020">
    <property type="term" value="C:membrane"/>
    <property type="evidence" value="ECO:0007669"/>
    <property type="project" value="UniProtKB-SubCell"/>
</dbReference>
<dbReference type="GO" id="GO:0005783">
    <property type="term" value="C:endoplasmic reticulum"/>
    <property type="evidence" value="ECO:0007669"/>
    <property type="project" value="UniProtKB-SubCell"/>
</dbReference>
<dbReference type="Proteomes" id="UP000245956">
    <property type="component" value="Unassembled WGS sequence"/>
</dbReference>
<dbReference type="SMART" id="SM00028">
    <property type="entry name" value="TPR"/>
    <property type="match status" value="5"/>
</dbReference>
<dbReference type="PANTHER" id="PTHR48182:SF2">
    <property type="entry name" value="PROTEIN SERAC1"/>
    <property type="match status" value="1"/>
</dbReference>
<dbReference type="EMBL" id="LCWV01000002">
    <property type="protein sequence ID" value="PWI75638.1"/>
    <property type="molecule type" value="Genomic_DNA"/>
</dbReference>
<evidence type="ECO:0000259" key="8">
    <source>
        <dbReference type="Pfam" id="PF13191"/>
    </source>
</evidence>
<evidence type="ECO:0000313" key="9">
    <source>
        <dbReference type="EMBL" id="PWI75638.1"/>
    </source>
</evidence>
<dbReference type="Gene3D" id="3.40.50.1820">
    <property type="entry name" value="alpha/beta hydrolase"/>
    <property type="match status" value="1"/>
</dbReference>
<keyword evidence="4" id="KW-0256">Endoplasmic reticulum</keyword>
<dbReference type="InterPro" id="IPR029058">
    <property type="entry name" value="AB_hydrolase_fold"/>
</dbReference>
<dbReference type="SUPFAM" id="SSF53474">
    <property type="entry name" value="alpha/beta-Hydrolases"/>
    <property type="match status" value="1"/>
</dbReference>
<evidence type="ECO:0000256" key="2">
    <source>
        <dbReference type="ARBA" id="ARBA00004240"/>
    </source>
</evidence>
<organism evidence="9 10">
    <name type="scientific">Purpureocillium lilacinum</name>
    <name type="common">Paecilomyces lilacinus</name>
    <dbReference type="NCBI Taxonomy" id="33203"/>
    <lineage>
        <taxon>Eukaryota</taxon>
        <taxon>Fungi</taxon>
        <taxon>Dikarya</taxon>
        <taxon>Ascomycota</taxon>
        <taxon>Pezizomycotina</taxon>
        <taxon>Sordariomycetes</taxon>
        <taxon>Hypocreomycetidae</taxon>
        <taxon>Hypocreales</taxon>
        <taxon>Ophiocordycipitaceae</taxon>
        <taxon>Purpureocillium</taxon>
    </lineage>
</organism>
<comment type="subcellular location">
    <subcellularLocation>
        <location evidence="2">Endoplasmic reticulum</location>
    </subcellularLocation>
    <subcellularLocation>
        <location evidence="3">Membrane</location>
    </subcellularLocation>
    <subcellularLocation>
        <location evidence="1">Mitochondrion</location>
    </subcellularLocation>
</comment>
<dbReference type="PROSITE" id="PS50005">
    <property type="entry name" value="TPR"/>
    <property type="match status" value="1"/>
</dbReference>
<dbReference type="Pfam" id="PF13191">
    <property type="entry name" value="AAA_16"/>
    <property type="match status" value="1"/>
</dbReference>
<dbReference type="SUPFAM" id="SSF48452">
    <property type="entry name" value="TPR-like"/>
    <property type="match status" value="2"/>
</dbReference>
<proteinExistence type="predicted"/>
<feature type="repeat" description="TPR" evidence="7">
    <location>
        <begin position="1133"/>
        <end position="1166"/>
    </location>
</feature>
<dbReference type="InterPro" id="IPR019734">
    <property type="entry name" value="TPR_rpt"/>
</dbReference>
<evidence type="ECO:0000256" key="6">
    <source>
        <dbReference type="ARBA" id="ARBA00023136"/>
    </source>
</evidence>
<comment type="caution">
    <text evidence="9">The sequence shown here is derived from an EMBL/GenBank/DDBJ whole genome shotgun (WGS) entry which is preliminary data.</text>
</comment>
<reference evidence="9 10" key="1">
    <citation type="journal article" date="2016" name="Front. Microbiol.">
        <title>Genome and transcriptome sequences reveal the specific parasitism of the nematophagous Purpureocillium lilacinum 36-1.</title>
        <authorList>
            <person name="Xie J."/>
            <person name="Li S."/>
            <person name="Mo C."/>
            <person name="Xiao X."/>
            <person name="Peng D."/>
            <person name="Wang G."/>
            <person name="Xiao Y."/>
        </authorList>
    </citation>
    <scope>NUCLEOTIDE SEQUENCE [LARGE SCALE GENOMIC DNA]</scope>
    <source>
        <strain evidence="9 10">36-1</strain>
    </source>
</reference>
<dbReference type="Gene3D" id="1.25.40.10">
    <property type="entry name" value="Tetratricopeptide repeat domain"/>
    <property type="match status" value="3"/>
</dbReference>
<dbReference type="InterPro" id="IPR041664">
    <property type="entry name" value="AAA_16"/>
</dbReference>
<name>A0A2U3EM91_PURLI</name>